<proteinExistence type="predicted"/>
<feature type="chain" id="PRO_5029834414" description="Tat pathway signal sequence domain protein" evidence="1">
    <location>
        <begin position="36"/>
        <end position="167"/>
    </location>
</feature>
<dbReference type="RefSeq" id="WP_151579274.1">
    <property type="nucleotide sequence ID" value="NZ_CP182503.1"/>
</dbReference>
<evidence type="ECO:0000313" key="2">
    <source>
        <dbReference type="EMBL" id="KAB2811846.1"/>
    </source>
</evidence>
<evidence type="ECO:0000256" key="1">
    <source>
        <dbReference type="SAM" id="SignalP"/>
    </source>
</evidence>
<evidence type="ECO:0000313" key="3">
    <source>
        <dbReference type="Proteomes" id="UP000449906"/>
    </source>
</evidence>
<protein>
    <recommendedName>
        <fullName evidence="4">Tat pathway signal sequence domain protein</fullName>
    </recommendedName>
</protein>
<dbReference type="EMBL" id="WBVM01000001">
    <property type="protein sequence ID" value="KAB2811846.1"/>
    <property type="molecule type" value="Genomic_DNA"/>
</dbReference>
<comment type="caution">
    <text evidence="2">The sequence shown here is derived from an EMBL/GenBank/DDBJ whole genome shotgun (WGS) entry which is preliminary data.</text>
</comment>
<organism evidence="2 3">
    <name type="scientific">Nocardioides simplex</name>
    <name type="common">Arthrobacter simplex</name>
    <dbReference type="NCBI Taxonomy" id="2045"/>
    <lineage>
        <taxon>Bacteria</taxon>
        <taxon>Bacillati</taxon>
        <taxon>Actinomycetota</taxon>
        <taxon>Actinomycetes</taxon>
        <taxon>Propionibacteriales</taxon>
        <taxon>Nocardioidaceae</taxon>
        <taxon>Pimelobacter</taxon>
    </lineage>
</organism>
<name>A0A7J5E0P9_NOCSI</name>
<keyword evidence="1" id="KW-0732">Signal</keyword>
<dbReference type="InterPro" id="IPR006311">
    <property type="entry name" value="TAT_signal"/>
</dbReference>
<accession>A0A7J5E0P9</accession>
<dbReference type="Proteomes" id="UP000449906">
    <property type="component" value="Unassembled WGS sequence"/>
</dbReference>
<dbReference type="InterPro" id="IPR027273">
    <property type="entry name" value="Neocarzinostatin-like"/>
</dbReference>
<reference evidence="2 3" key="1">
    <citation type="submission" date="2019-09" db="EMBL/GenBank/DDBJ databases">
        <title>Pimelobacter sp. isolated from Paulinella.</title>
        <authorList>
            <person name="Jeong S.E."/>
        </authorList>
    </citation>
    <scope>NUCLEOTIDE SEQUENCE [LARGE SCALE GENOMIC DNA]</scope>
    <source>
        <strain evidence="2 3">Pch-N</strain>
    </source>
</reference>
<gene>
    <name evidence="2" type="ORF">F9L07_08365</name>
</gene>
<sequence length="167" mass="16784">MRSTPNRRTTARALSLLAATAAATALSVSAPAAHASDTSDADNVTLSPSSSSYANLATVTVSQSGLAASTDYTVSVCEYTTYTFLPLVKIPACGESNQVDTTSNASGVLTVTGFQLLASDTNAHASLLGQPANINCSTKLCEVVITPTHGGGGSGSYAGDSAEFNVS</sequence>
<feature type="signal peptide" evidence="1">
    <location>
        <begin position="1"/>
        <end position="35"/>
    </location>
</feature>
<evidence type="ECO:0008006" key="4">
    <source>
        <dbReference type="Google" id="ProtNLM"/>
    </source>
</evidence>
<dbReference type="SUPFAM" id="SSF49319">
    <property type="entry name" value="Actinoxanthin-like"/>
    <property type="match status" value="1"/>
</dbReference>
<dbReference type="Gene3D" id="2.60.40.230">
    <property type="entry name" value="Neocarzinostatin-like"/>
    <property type="match status" value="1"/>
</dbReference>
<dbReference type="PROSITE" id="PS51318">
    <property type="entry name" value="TAT"/>
    <property type="match status" value="1"/>
</dbReference>
<dbReference type="AlphaFoldDB" id="A0A7J5E0P9"/>